<sequence length="70" mass="8452">MLETKPILLTRHFFGRWAERVLEAEDINQAKRMSKDVINEIEKVIFNKDYVCVYEMPHLWWRAKENGGKE</sequence>
<dbReference type="AlphaFoldDB" id="A0A7G9YV50"/>
<reference evidence="1" key="1">
    <citation type="submission" date="2020-06" db="EMBL/GenBank/DDBJ databases">
        <title>Unique genomic features of the anaerobic methanotrophic archaea.</title>
        <authorList>
            <person name="Chadwick G.L."/>
            <person name="Skennerton C.T."/>
            <person name="Laso-Perez R."/>
            <person name="Leu A.O."/>
            <person name="Speth D.R."/>
            <person name="Yu H."/>
            <person name="Morgan-Lang C."/>
            <person name="Hatzenpichler R."/>
            <person name="Goudeau D."/>
            <person name="Malmstrom R."/>
            <person name="Brazelton W.J."/>
            <person name="Woyke T."/>
            <person name="Hallam S.J."/>
            <person name="Tyson G.W."/>
            <person name="Wegener G."/>
            <person name="Boetius A."/>
            <person name="Orphan V."/>
        </authorList>
    </citation>
    <scope>NUCLEOTIDE SEQUENCE</scope>
</reference>
<protein>
    <submittedName>
        <fullName evidence="1">Uncharacterized protein</fullName>
    </submittedName>
</protein>
<dbReference type="EMBL" id="MT631483">
    <property type="protein sequence ID" value="QNO51884.1"/>
    <property type="molecule type" value="Genomic_DNA"/>
</dbReference>
<proteinExistence type="predicted"/>
<gene>
    <name evidence="1" type="ORF">HCMLNGLJ_00004</name>
</gene>
<evidence type="ECO:0000313" key="1">
    <source>
        <dbReference type="EMBL" id="QNO51884.1"/>
    </source>
</evidence>
<accession>A0A7G9YV50</accession>
<organism evidence="1">
    <name type="scientific">Candidatus Methanophagaceae archaeon ANME-1 ERB6</name>
    <dbReference type="NCBI Taxonomy" id="2759912"/>
    <lineage>
        <taxon>Archaea</taxon>
        <taxon>Methanobacteriati</taxon>
        <taxon>Methanobacteriota</taxon>
        <taxon>Stenosarchaea group</taxon>
        <taxon>Methanomicrobia</taxon>
        <taxon>Candidatus Methanophagales</taxon>
        <taxon>Candidatus Methanophagaceae</taxon>
    </lineage>
</organism>
<name>A0A7G9YV50_9EURY</name>